<feature type="non-terminal residue" evidence="2">
    <location>
        <position position="66"/>
    </location>
</feature>
<evidence type="ECO:0000313" key="2">
    <source>
        <dbReference type="EMBL" id="KAB0396131.1"/>
    </source>
</evidence>
<dbReference type="AlphaFoldDB" id="A0A643C7C7"/>
<proteinExistence type="predicted"/>
<sequence>KCQQGGGGTAELDLPQVHLRPRGPRPATGHGLRAADAAASSHHLQACEARPAGHGGHALLPLRCPQ</sequence>
<comment type="caution">
    <text evidence="2">The sequence shown here is derived from an EMBL/GenBank/DDBJ whole genome shotgun (WGS) entry which is preliminary data.</text>
</comment>
<name>A0A643C7C7_BALPH</name>
<dbReference type="Proteomes" id="UP000437017">
    <property type="component" value="Unassembled WGS sequence"/>
</dbReference>
<reference evidence="2 3" key="1">
    <citation type="journal article" date="2019" name="PLoS ONE">
        <title>Genomic analyses reveal an absence of contemporary introgressive admixture between fin whales and blue whales, despite known hybrids.</title>
        <authorList>
            <person name="Westbury M.V."/>
            <person name="Petersen B."/>
            <person name="Lorenzen E.D."/>
        </authorList>
    </citation>
    <scope>NUCLEOTIDE SEQUENCE [LARGE SCALE GENOMIC DNA]</scope>
    <source>
        <strain evidence="2">FinWhale-01</strain>
    </source>
</reference>
<keyword evidence="3" id="KW-1185">Reference proteome</keyword>
<protein>
    <submittedName>
        <fullName evidence="2">Uncharacterized protein</fullName>
    </submittedName>
</protein>
<evidence type="ECO:0000256" key="1">
    <source>
        <dbReference type="SAM" id="MobiDB-lite"/>
    </source>
</evidence>
<dbReference type="EMBL" id="SGJD01002266">
    <property type="protein sequence ID" value="KAB0396131.1"/>
    <property type="molecule type" value="Genomic_DNA"/>
</dbReference>
<evidence type="ECO:0000313" key="3">
    <source>
        <dbReference type="Proteomes" id="UP000437017"/>
    </source>
</evidence>
<gene>
    <name evidence="2" type="ORF">E2I00_007217</name>
</gene>
<feature type="non-terminal residue" evidence="2">
    <location>
        <position position="1"/>
    </location>
</feature>
<accession>A0A643C7C7</accession>
<organism evidence="2 3">
    <name type="scientific">Balaenoptera physalus</name>
    <name type="common">Fin whale</name>
    <name type="synonym">Balaena physalus</name>
    <dbReference type="NCBI Taxonomy" id="9770"/>
    <lineage>
        <taxon>Eukaryota</taxon>
        <taxon>Metazoa</taxon>
        <taxon>Chordata</taxon>
        <taxon>Craniata</taxon>
        <taxon>Vertebrata</taxon>
        <taxon>Euteleostomi</taxon>
        <taxon>Mammalia</taxon>
        <taxon>Eutheria</taxon>
        <taxon>Laurasiatheria</taxon>
        <taxon>Artiodactyla</taxon>
        <taxon>Whippomorpha</taxon>
        <taxon>Cetacea</taxon>
        <taxon>Mysticeti</taxon>
        <taxon>Balaenopteridae</taxon>
        <taxon>Balaenoptera</taxon>
    </lineage>
</organism>
<feature type="region of interest" description="Disordered" evidence="1">
    <location>
        <begin position="1"/>
        <end position="37"/>
    </location>
</feature>